<dbReference type="Gene3D" id="1.10.357.10">
    <property type="entry name" value="Tetracycline Repressor, domain 2"/>
    <property type="match status" value="1"/>
</dbReference>
<keyword evidence="2 4" id="KW-0238">DNA-binding</keyword>
<dbReference type="InterPro" id="IPR050109">
    <property type="entry name" value="HTH-type_TetR-like_transc_reg"/>
</dbReference>
<evidence type="ECO:0000256" key="4">
    <source>
        <dbReference type="PROSITE-ProRule" id="PRU00335"/>
    </source>
</evidence>
<feature type="DNA-binding region" description="H-T-H motif" evidence="4">
    <location>
        <begin position="40"/>
        <end position="59"/>
    </location>
</feature>
<accession>A0ABQ5SUB1</accession>
<keyword evidence="3" id="KW-0804">Transcription</keyword>
<dbReference type="Pfam" id="PF00440">
    <property type="entry name" value="TetR_N"/>
    <property type="match status" value="1"/>
</dbReference>
<dbReference type="PRINTS" id="PR00455">
    <property type="entry name" value="HTHTETR"/>
</dbReference>
<keyword evidence="1" id="KW-0805">Transcription regulation</keyword>
<feature type="domain" description="HTH tetR-type" evidence="5">
    <location>
        <begin position="17"/>
        <end position="77"/>
    </location>
</feature>
<dbReference type="PROSITE" id="PS01081">
    <property type="entry name" value="HTH_TETR_1"/>
    <property type="match status" value="1"/>
</dbReference>
<dbReference type="Proteomes" id="UP001142292">
    <property type="component" value="Unassembled WGS sequence"/>
</dbReference>
<evidence type="ECO:0000256" key="1">
    <source>
        <dbReference type="ARBA" id="ARBA00023015"/>
    </source>
</evidence>
<evidence type="ECO:0000313" key="6">
    <source>
        <dbReference type="EMBL" id="GLJ67783.1"/>
    </source>
</evidence>
<keyword evidence="7" id="KW-1185">Reference proteome</keyword>
<dbReference type="InterPro" id="IPR009057">
    <property type="entry name" value="Homeodomain-like_sf"/>
</dbReference>
<reference evidence="6" key="1">
    <citation type="journal article" date="2014" name="Int. J. Syst. Evol. Microbiol.">
        <title>Complete genome of a new Firmicutes species belonging to the dominant human colonic microbiota ('Ruminococcus bicirculans') reveals two chromosomes and a selective capacity to utilize plant glucans.</title>
        <authorList>
            <consortium name="NISC Comparative Sequencing Program"/>
            <person name="Wegmann U."/>
            <person name="Louis P."/>
            <person name="Goesmann A."/>
            <person name="Henrissat B."/>
            <person name="Duncan S.H."/>
            <person name="Flint H.J."/>
        </authorList>
    </citation>
    <scope>NUCLEOTIDE SEQUENCE</scope>
    <source>
        <strain evidence="6">VKM Ac-1246</strain>
    </source>
</reference>
<dbReference type="SUPFAM" id="SSF46689">
    <property type="entry name" value="Homeodomain-like"/>
    <property type="match status" value="1"/>
</dbReference>
<sequence length="210" mass="22583">MSYARAVTATRPRPNRGEAGAALVVAARRLFAEQGYRATTTRQIAAEAGVSHALLRYHFSSKEGLRDAVDEDVLGSFGQAVGTAVEEGVAPGTLAEAGRATALVFGADPDRRRYLRRVLVDGDDRSSALLGRLVTGAENEIDRLVTDPDSLSAEDRRWAAYQVLFLILGPLLLEPSLEVVLGGDPFEPSVLAARSAANQRLLQRGLFDPR</sequence>
<dbReference type="PANTHER" id="PTHR30055">
    <property type="entry name" value="HTH-TYPE TRANSCRIPTIONAL REGULATOR RUTR"/>
    <property type="match status" value="1"/>
</dbReference>
<organism evidence="6 7">
    <name type="scientific">Nocardioides luteus</name>
    <dbReference type="NCBI Taxonomy" id="1844"/>
    <lineage>
        <taxon>Bacteria</taxon>
        <taxon>Bacillati</taxon>
        <taxon>Actinomycetota</taxon>
        <taxon>Actinomycetes</taxon>
        <taxon>Propionibacteriales</taxon>
        <taxon>Nocardioidaceae</taxon>
        <taxon>Nocardioides</taxon>
    </lineage>
</organism>
<gene>
    <name evidence="6" type="ORF">GCM10017579_18190</name>
</gene>
<dbReference type="PANTHER" id="PTHR30055:SF234">
    <property type="entry name" value="HTH-TYPE TRANSCRIPTIONAL REGULATOR BETI"/>
    <property type="match status" value="1"/>
</dbReference>
<evidence type="ECO:0000256" key="2">
    <source>
        <dbReference type="ARBA" id="ARBA00023125"/>
    </source>
</evidence>
<reference evidence="6" key="2">
    <citation type="submission" date="2023-01" db="EMBL/GenBank/DDBJ databases">
        <authorList>
            <person name="Sun Q."/>
            <person name="Evtushenko L."/>
        </authorList>
    </citation>
    <scope>NUCLEOTIDE SEQUENCE</scope>
    <source>
        <strain evidence="6">VKM Ac-1246</strain>
    </source>
</reference>
<comment type="caution">
    <text evidence="6">The sequence shown here is derived from an EMBL/GenBank/DDBJ whole genome shotgun (WGS) entry which is preliminary data.</text>
</comment>
<dbReference type="InterPro" id="IPR023772">
    <property type="entry name" value="DNA-bd_HTH_TetR-type_CS"/>
</dbReference>
<protein>
    <recommendedName>
        <fullName evidence="5">HTH tetR-type domain-containing protein</fullName>
    </recommendedName>
</protein>
<dbReference type="PROSITE" id="PS50977">
    <property type="entry name" value="HTH_TETR_2"/>
    <property type="match status" value="1"/>
</dbReference>
<name>A0ABQ5SUB1_9ACTN</name>
<evidence type="ECO:0000259" key="5">
    <source>
        <dbReference type="PROSITE" id="PS50977"/>
    </source>
</evidence>
<evidence type="ECO:0000313" key="7">
    <source>
        <dbReference type="Proteomes" id="UP001142292"/>
    </source>
</evidence>
<proteinExistence type="predicted"/>
<dbReference type="EMBL" id="BSEL01000004">
    <property type="protein sequence ID" value="GLJ67783.1"/>
    <property type="molecule type" value="Genomic_DNA"/>
</dbReference>
<dbReference type="InterPro" id="IPR001647">
    <property type="entry name" value="HTH_TetR"/>
</dbReference>
<evidence type="ECO:0000256" key="3">
    <source>
        <dbReference type="ARBA" id="ARBA00023163"/>
    </source>
</evidence>